<organism evidence="10 11">
    <name type="scientific">Phtheirospermum japonicum</name>
    <dbReference type="NCBI Taxonomy" id="374723"/>
    <lineage>
        <taxon>Eukaryota</taxon>
        <taxon>Viridiplantae</taxon>
        <taxon>Streptophyta</taxon>
        <taxon>Embryophyta</taxon>
        <taxon>Tracheophyta</taxon>
        <taxon>Spermatophyta</taxon>
        <taxon>Magnoliopsida</taxon>
        <taxon>eudicotyledons</taxon>
        <taxon>Gunneridae</taxon>
        <taxon>Pentapetalae</taxon>
        <taxon>asterids</taxon>
        <taxon>lamiids</taxon>
        <taxon>Lamiales</taxon>
        <taxon>Orobanchaceae</taxon>
        <taxon>Orobanchaceae incertae sedis</taxon>
        <taxon>Phtheirospermum</taxon>
    </lineage>
</organism>
<evidence type="ECO:0000256" key="3">
    <source>
        <dbReference type="ARBA" id="ARBA00022438"/>
    </source>
</evidence>
<dbReference type="GO" id="GO:0006508">
    <property type="term" value="P:proteolysis"/>
    <property type="evidence" value="ECO:0007669"/>
    <property type="project" value="UniProtKB-KW"/>
</dbReference>
<evidence type="ECO:0000256" key="2">
    <source>
        <dbReference type="ARBA" id="ARBA00008290"/>
    </source>
</evidence>
<dbReference type="GO" id="GO:0008270">
    <property type="term" value="F:zinc ion binding"/>
    <property type="evidence" value="ECO:0007669"/>
    <property type="project" value="InterPro"/>
</dbReference>
<dbReference type="PANTHER" id="PTHR28570:SF16">
    <property type="entry name" value="ASPARTYL AMINOPEPTIDASE-RELATED"/>
    <property type="match status" value="1"/>
</dbReference>
<keyword evidence="5 9" id="KW-0479">Metal-binding</keyword>
<dbReference type="AlphaFoldDB" id="A0A830CGY6"/>
<dbReference type="PRINTS" id="PR00932">
    <property type="entry name" value="AMINO1PTASE"/>
</dbReference>
<dbReference type="EMBL" id="BMAC01000376">
    <property type="protein sequence ID" value="GFP95153.1"/>
    <property type="molecule type" value="Genomic_DNA"/>
</dbReference>
<dbReference type="SUPFAM" id="SSF101821">
    <property type="entry name" value="Aminopeptidase/glucanase lid domain"/>
    <property type="match status" value="1"/>
</dbReference>
<evidence type="ECO:0000313" key="10">
    <source>
        <dbReference type="EMBL" id="GFP95153.1"/>
    </source>
</evidence>
<evidence type="ECO:0000256" key="5">
    <source>
        <dbReference type="ARBA" id="ARBA00022723"/>
    </source>
</evidence>
<keyword evidence="6 9" id="KW-0378">Hydrolase</keyword>
<keyword evidence="8 9" id="KW-0482">Metalloprotease</keyword>
<name>A0A830CGY6_9LAMI</name>
<keyword evidence="11" id="KW-1185">Reference proteome</keyword>
<comment type="caution">
    <text evidence="10">The sequence shown here is derived from an EMBL/GenBank/DDBJ whole genome shotgun (WGS) entry which is preliminary data.</text>
</comment>
<keyword evidence="7 9" id="KW-0862">Zinc</keyword>
<dbReference type="InterPro" id="IPR001948">
    <property type="entry name" value="Peptidase_M18"/>
</dbReference>
<dbReference type="OrthoDB" id="9880441at2759"/>
<evidence type="ECO:0000256" key="8">
    <source>
        <dbReference type="ARBA" id="ARBA00023049"/>
    </source>
</evidence>
<protein>
    <submittedName>
        <fullName evidence="10">Probable aspartyl aminopeptidase</fullName>
    </submittedName>
</protein>
<dbReference type="Gene3D" id="2.30.250.10">
    <property type="entry name" value="Aminopeptidase i, Domain 2"/>
    <property type="match status" value="1"/>
</dbReference>
<dbReference type="PANTHER" id="PTHR28570">
    <property type="entry name" value="ASPARTYL AMINOPEPTIDASE"/>
    <property type="match status" value="1"/>
</dbReference>
<evidence type="ECO:0000256" key="1">
    <source>
        <dbReference type="ARBA" id="ARBA00001947"/>
    </source>
</evidence>
<reference evidence="10" key="1">
    <citation type="submission" date="2020-07" db="EMBL/GenBank/DDBJ databases">
        <title>Ethylene signaling mediates host invasion by parasitic plants.</title>
        <authorList>
            <person name="Yoshida S."/>
        </authorList>
    </citation>
    <scope>NUCLEOTIDE SEQUENCE</scope>
    <source>
        <strain evidence="10">Okayama</strain>
    </source>
</reference>
<dbReference type="GO" id="GO:0004177">
    <property type="term" value="F:aminopeptidase activity"/>
    <property type="evidence" value="ECO:0007669"/>
    <property type="project" value="UniProtKB-KW"/>
</dbReference>
<dbReference type="GO" id="GO:0008237">
    <property type="term" value="F:metallopeptidase activity"/>
    <property type="evidence" value="ECO:0007669"/>
    <property type="project" value="UniProtKB-KW"/>
</dbReference>
<dbReference type="Proteomes" id="UP000653305">
    <property type="component" value="Unassembled WGS sequence"/>
</dbReference>
<accession>A0A830CGY6</accession>
<evidence type="ECO:0000313" key="11">
    <source>
        <dbReference type="Proteomes" id="UP000653305"/>
    </source>
</evidence>
<evidence type="ECO:0000256" key="4">
    <source>
        <dbReference type="ARBA" id="ARBA00022670"/>
    </source>
</evidence>
<evidence type="ECO:0000256" key="9">
    <source>
        <dbReference type="RuleBase" id="RU004386"/>
    </source>
</evidence>
<keyword evidence="4 9" id="KW-0645">Protease</keyword>
<dbReference type="Pfam" id="PF02127">
    <property type="entry name" value="Peptidase_M18"/>
    <property type="match status" value="1"/>
</dbReference>
<comment type="similarity">
    <text evidence="2 9">Belongs to the peptidase M18 family.</text>
</comment>
<gene>
    <name evidence="10" type="ORF">PHJA_001659700</name>
</gene>
<dbReference type="GO" id="GO:0005737">
    <property type="term" value="C:cytoplasm"/>
    <property type="evidence" value="ECO:0007669"/>
    <property type="project" value="UniProtKB-ARBA"/>
</dbReference>
<dbReference type="InterPro" id="IPR023358">
    <property type="entry name" value="Peptidase_M18_dom2"/>
</dbReference>
<evidence type="ECO:0000256" key="6">
    <source>
        <dbReference type="ARBA" id="ARBA00022801"/>
    </source>
</evidence>
<comment type="cofactor">
    <cofactor evidence="1">
        <name>Zn(2+)</name>
        <dbReference type="ChEBI" id="CHEBI:29105"/>
    </cofactor>
</comment>
<proteinExistence type="inferred from homology"/>
<evidence type="ECO:0000256" key="7">
    <source>
        <dbReference type="ARBA" id="ARBA00022833"/>
    </source>
</evidence>
<sequence length="221" mass="24366">MNDVGDGGEVASAAAGPPAPLEWKFSQVFGERTAGEEVQEGGGLWHTWFDRDLAIAGRVIVREQKDGPESYSHRPFRIEEPIVRIPTLAIHLDREVNDGFKVNKQSYLAPVLATSVKVELNKSAAVNSSAISTNQKHHTLLLQILWAHVLLQSLVPIDVVHLPGLLVHETDTIHKKTLHFNRGESPQLPTVDDESVTISPLRMTILSTSLNRQASTTKSHK</sequence>
<keyword evidence="3 9" id="KW-0031">Aminopeptidase</keyword>